<feature type="domain" description="Light-independent protochlorophyllide reductase subunit B-like C-terminal" evidence="1">
    <location>
        <begin position="3"/>
        <end position="47"/>
    </location>
</feature>
<dbReference type="Gene3D" id="1.10.8.550">
    <property type="entry name" value="Proto-chlorophyllide reductase 57 kD subunit B"/>
    <property type="match status" value="1"/>
</dbReference>
<dbReference type="Pfam" id="PF08369">
    <property type="entry name" value="PCP_red"/>
    <property type="match status" value="1"/>
</dbReference>
<name>A0A191ZKS4_9GAMM</name>
<dbReference type="KEGG" id="haz:A9404_12255"/>
<evidence type="ECO:0000259" key="1">
    <source>
        <dbReference type="Pfam" id="PF08369"/>
    </source>
</evidence>
<dbReference type="GO" id="GO:0016491">
    <property type="term" value="F:oxidoreductase activity"/>
    <property type="evidence" value="ECO:0007669"/>
    <property type="project" value="InterPro"/>
</dbReference>
<accession>A0A191ZKS4</accession>
<dbReference type="InterPro" id="IPR042298">
    <property type="entry name" value="P-CP_red_C"/>
</dbReference>
<keyword evidence="3" id="KW-1185">Reference proteome</keyword>
<organism evidence="2 3">
    <name type="scientific">Halothiobacillus diazotrophicus</name>
    <dbReference type="NCBI Taxonomy" id="1860122"/>
    <lineage>
        <taxon>Bacteria</taxon>
        <taxon>Pseudomonadati</taxon>
        <taxon>Pseudomonadota</taxon>
        <taxon>Gammaproteobacteria</taxon>
        <taxon>Chromatiales</taxon>
        <taxon>Halothiobacillaceae</taxon>
        <taxon>Halothiobacillus</taxon>
    </lineage>
</organism>
<dbReference type="GO" id="GO:0015995">
    <property type="term" value="P:chlorophyll biosynthetic process"/>
    <property type="evidence" value="ECO:0007669"/>
    <property type="project" value="InterPro"/>
</dbReference>
<sequence>MIWDEAALKRLEAIPGFVRGMAKSKIEKAAQAAGETKVTVEFMDANKAKLMG</sequence>
<dbReference type="Proteomes" id="UP000078596">
    <property type="component" value="Chromosome"/>
</dbReference>
<dbReference type="EMBL" id="CP016027">
    <property type="protein sequence ID" value="ANJ68479.1"/>
    <property type="molecule type" value="Genomic_DNA"/>
</dbReference>
<reference evidence="2 3" key="1">
    <citation type="submission" date="2016-06" db="EMBL/GenBank/DDBJ databases">
        <title>Insight into the functional genes involving in sulfur oxidation in Pearl River water.</title>
        <authorList>
            <person name="Luo J."/>
            <person name="Tan X."/>
            <person name="Lin W."/>
        </authorList>
    </citation>
    <scope>NUCLEOTIDE SEQUENCE [LARGE SCALE GENOMIC DNA]</scope>
    <source>
        <strain evidence="2 3">LS2</strain>
    </source>
</reference>
<dbReference type="STRING" id="1860122.A9404_12255"/>
<evidence type="ECO:0000313" key="2">
    <source>
        <dbReference type="EMBL" id="ANJ68479.1"/>
    </source>
</evidence>
<dbReference type="OrthoDB" id="5713965at2"/>
<evidence type="ECO:0000313" key="3">
    <source>
        <dbReference type="Proteomes" id="UP000078596"/>
    </source>
</evidence>
<gene>
    <name evidence="2" type="ORF">A9404_12255</name>
</gene>
<protein>
    <submittedName>
        <fullName evidence="2">Protochlorophyllide oxidoreductase</fullName>
    </submittedName>
</protein>
<dbReference type="AlphaFoldDB" id="A0A191ZKS4"/>
<proteinExistence type="predicted"/>
<dbReference type="InterPro" id="IPR013580">
    <property type="entry name" value="LI-POR_suB-like_C"/>
</dbReference>
<dbReference type="GO" id="GO:0015979">
    <property type="term" value="P:photosynthesis"/>
    <property type="evidence" value="ECO:0007669"/>
    <property type="project" value="InterPro"/>
</dbReference>